<reference evidence="3 4" key="1">
    <citation type="submission" date="2014-08" db="EMBL/GenBank/DDBJ databases">
        <authorList>
            <person name="Hassan Y.I."/>
            <person name="Lepp D."/>
            <person name="Zhou T."/>
        </authorList>
    </citation>
    <scope>NUCLEOTIDE SEQUENCE [LARGE SCALE GENOMIC DNA]</scope>
    <source>
        <strain evidence="3 4">IFO13584</strain>
    </source>
</reference>
<accession>A0A087M470</accession>
<feature type="coiled-coil region" evidence="1">
    <location>
        <begin position="75"/>
        <end position="102"/>
    </location>
</feature>
<dbReference type="Proteomes" id="UP000028981">
    <property type="component" value="Unassembled WGS sequence"/>
</dbReference>
<keyword evidence="1" id="KW-0175">Coiled coil</keyword>
<proteinExistence type="predicted"/>
<organism evidence="3 4">
    <name type="scientific">Devosia riboflavina</name>
    <dbReference type="NCBI Taxonomy" id="46914"/>
    <lineage>
        <taxon>Bacteria</taxon>
        <taxon>Pseudomonadati</taxon>
        <taxon>Pseudomonadota</taxon>
        <taxon>Alphaproteobacteria</taxon>
        <taxon>Hyphomicrobiales</taxon>
        <taxon>Devosiaceae</taxon>
        <taxon>Devosia</taxon>
    </lineage>
</organism>
<evidence type="ECO:0000256" key="2">
    <source>
        <dbReference type="SAM" id="Phobius"/>
    </source>
</evidence>
<keyword evidence="2" id="KW-0812">Transmembrane</keyword>
<dbReference type="STRING" id="46914.JP75_09145"/>
<evidence type="ECO:0000256" key="1">
    <source>
        <dbReference type="SAM" id="Coils"/>
    </source>
</evidence>
<keyword evidence="2" id="KW-1133">Transmembrane helix</keyword>
<feature type="transmembrane region" description="Helical" evidence="2">
    <location>
        <begin position="33"/>
        <end position="53"/>
    </location>
</feature>
<evidence type="ECO:0000313" key="4">
    <source>
        <dbReference type="Proteomes" id="UP000028981"/>
    </source>
</evidence>
<name>A0A087M470_9HYPH</name>
<dbReference type="EMBL" id="JQGC01000006">
    <property type="protein sequence ID" value="KFL31673.1"/>
    <property type="molecule type" value="Genomic_DNA"/>
</dbReference>
<sequence>MVSNVIGALAAAGAAIAAWLTTMNHSDLTQWALILAGIGGVFVAKGSVILAIAESRPYAPQDGVPELERRLSALENRLSARNSGVVERIEQLEAEIARLRVRG</sequence>
<protein>
    <submittedName>
        <fullName evidence="3">Uncharacterized protein</fullName>
    </submittedName>
</protein>
<dbReference type="AlphaFoldDB" id="A0A087M470"/>
<keyword evidence="4" id="KW-1185">Reference proteome</keyword>
<evidence type="ECO:0000313" key="3">
    <source>
        <dbReference type="EMBL" id="KFL31673.1"/>
    </source>
</evidence>
<comment type="caution">
    <text evidence="3">The sequence shown here is derived from an EMBL/GenBank/DDBJ whole genome shotgun (WGS) entry which is preliminary data.</text>
</comment>
<gene>
    <name evidence="3" type="ORF">JP75_09145</name>
</gene>
<keyword evidence="2" id="KW-0472">Membrane</keyword>